<accession>A0A380N2A3</accession>
<evidence type="ECO:0000259" key="2">
    <source>
        <dbReference type="PROSITE" id="PS50983"/>
    </source>
</evidence>
<dbReference type="PROSITE" id="PS50983">
    <property type="entry name" value="FE_B12_PBP"/>
    <property type="match status" value="1"/>
</dbReference>
<evidence type="ECO:0000313" key="4">
    <source>
        <dbReference type="Proteomes" id="UP000254575"/>
    </source>
</evidence>
<dbReference type="Gene3D" id="3.40.50.1980">
    <property type="entry name" value="Nitrogenase molybdenum iron protein domain"/>
    <property type="match status" value="2"/>
</dbReference>
<feature type="domain" description="Fe/B12 periplasmic-binding" evidence="2">
    <location>
        <begin position="40"/>
        <end position="338"/>
    </location>
</feature>
<sequence length="365" mass="40274">MLKKLLVAAAIAASLGTAYAEVKTIKDVLGREVEIDVPAKRIMLGFYYTDYLAVGGEKALDNVVGFSKAVWTDWTPTSWEVYSKALPKLNELADVGEVEVGTFSVEKVLSLKPDLVILGEWQWQVLEPDLEPLEKAGIPVVVLDYNKEQLNLHLDSTRILGEITGQEARAKEIADWYEGVVKDVHTRVEKSGQPKPKVYIEFGNKGPAEQGNSFGNTMWGPLAVQAMGDNIAAEHVEYAGPMNPEQVIAANPDVIVITARETELKKNAEAMVMGIHIDEAEAQKRLAGYKARSGWSELSAIKNDRLYGIYQGASRTLADAASIQFIAKTLYPEAFADIDPLATYLDYHKKYLPIVPKGTFYLKAK</sequence>
<dbReference type="InterPro" id="IPR050902">
    <property type="entry name" value="ABC_Transporter_SBP"/>
</dbReference>
<feature type="signal peptide" evidence="1">
    <location>
        <begin position="1"/>
        <end position="20"/>
    </location>
</feature>
<protein>
    <submittedName>
        <fullName evidence="3">Iron(III)-hydroxamate-binding protein yxeB</fullName>
    </submittedName>
</protein>
<name>A0A380N2A3_9GAMM</name>
<evidence type="ECO:0000313" key="3">
    <source>
        <dbReference type="EMBL" id="SUO98648.1"/>
    </source>
</evidence>
<keyword evidence="4" id="KW-1185">Reference proteome</keyword>
<dbReference type="SUPFAM" id="SSF53807">
    <property type="entry name" value="Helical backbone' metal receptor"/>
    <property type="match status" value="1"/>
</dbReference>
<keyword evidence="1" id="KW-0732">Signal</keyword>
<dbReference type="AlphaFoldDB" id="A0A380N2A3"/>
<dbReference type="EMBL" id="UHIA01000004">
    <property type="protein sequence ID" value="SUO98648.1"/>
    <property type="molecule type" value="Genomic_DNA"/>
</dbReference>
<dbReference type="OrthoDB" id="9775594at2"/>
<dbReference type="PANTHER" id="PTHR30535:SF34">
    <property type="entry name" value="MOLYBDATE-BINDING PROTEIN MOLA"/>
    <property type="match status" value="1"/>
</dbReference>
<evidence type="ECO:0000256" key="1">
    <source>
        <dbReference type="SAM" id="SignalP"/>
    </source>
</evidence>
<proteinExistence type="predicted"/>
<dbReference type="PANTHER" id="PTHR30535">
    <property type="entry name" value="VITAMIN B12-BINDING PROTEIN"/>
    <property type="match status" value="1"/>
</dbReference>
<dbReference type="Pfam" id="PF01497">
    <property type="entry name" value="Peripla_BP_2"/>
    <property type="match status" value="1"/>
</dbReference>
<organism evidence="3 4">
    <name type="scientific">Suttonella indologenes</name>
    <dbReference type="NCBI Taxonomy" id="13276"/>
    <lineage>
        <taxon>Bacteria</taxon>
        <taxon>Pseudomonadati</taxon>
        <taxon>Pseudomonadota</taxon>
        <taxon>Gammaproteobacteria</taxon>
        <taxon>Cardiobacteriales</taxon>
        <taxon>Cardiobacteriaceae</taxon>
        <taxon>Suttonella</taxon>
    </lineage>
</organism>
<gene>
    <name evidence="3" type="primary">yxeB</name>
    <name evidence="3" type="ORF">NCTC10717_02404</name>
</gene>
<dbReference type="Proteomes" id="UP000254575">
    <property type="component" value="Unassembled WGS sequence"/>
</dbReference>
<dbReference type="RefSeq" id="WP_115219442.1">
    <property type="nucleotide sequence ID" value="NZ_UHIA01000004.1"/>
</dbReference>
<dbReference type="InterPro" id="IPR002491">
    <property type="entry name" value="ABC_transptr_periplasmic_BD"/>
</dbReference>
<reference evidence="3 4" key="1">
    <citation type="submission" date="2018-06" db="EMBL/GenBank/DDBJ databases">
        <authorList>
            <consortium name="Pathogen Informatics"/>
            <person name="Doyle S."/>
        </authorList>
    </citation>
    <scope>NUCLEOTIDE SEQUENCE [LARGE SCALE GENOMIC DNA]</scope>
    <source>
        <strain evidence="3 4">NCTC10717</strain>
    </source>
</reference>
<feature type="chain" id="PRO_5016954178" evidence="1">
    <location>
        <begin position="21"/>
        <end position="365"/>
    </location>
</feature>